<evidence type="ECO:0000313" key="5">
    <source>
        <dbReference type="EMBL" id="OLF12855.1"/>
    </source>
</evidence>
<evidence type="ECO:0000256" key="3">
    <source>
        <dbReference type="ARBA" id="ARBA00022490"/>
    </source>
</evidence>
<dbReference type="Pfam" id="PF14011">
    <property type="entry name" value="ESX-1_EspG"/>
    <property type="match status" value="1"/>
</dbReference>
<gene>
    <name evidence="5" type="ORF">BLA60_06185</name>
</gene>
<dbReference type="EMBL" id="MSIF01000002">
    <property type="protein sequence ID" value="OLF12855.1"/>
    <property type="molecule type" value="Genomic_DNA"/>
</dbReference>
<evidence type="ECO:0008006" key="7">
    <source>
        <dbReference type="Google" id="ProtNLM"/>
    </source>
</evidence>
<comment type="subcellular location">
    <subcellularLocation>
        <location evidence="1">Cytoplasm</location>
    </subcellularLocation>
</comment>
<dbReference type="InterPro" id="IPR025734">
    <property type="entry name" value="EspG"/>
</dbReference>
<name>A0A7Z0WR99_9PSEU</name>
<reference evidence="5 6" key="1">
    <citation type="submission" date="2016-12" db="EMBL/GenBank/DDBJ databases">
        <title>The draft genome sequence of Actinophytocola xinjiangensis.</title>
        <authorList>
            <person name="Wang W."/>
            <person name="Yuan L."/>
        </authorList>
    </citation>
    <scope>NUCLEOTIDE SEQUENCE [LARGE SCALE GENOMIC DNA]</scope>
    <source>
        <strain evidence="5 6">CGMCC 4.4663</strain>
    </source>
</reference>
<sequence length="249" mass="27182">MVIASPLTLSADALGRLVRAERLGDLHVTLRPLARWRPRPDQEQLEADERDEFLGLGLIDDSGRLDPDVAATFGLLCRPGAEFYGWISEGERTRGVLAAASGRDAVLAIRDRDTVTINQIRADALPDVLVAQAPDVLPARGDTFAFLRSEVFAASGGRHRTDDDGPVRSVHQIMAQPTTGGGELNVAVRDRTGRRRTAPYPLRYVDTDAGRWLNHMTDAGGGEHNVLVAPATRTDLVRRLQDMHRALLG</sequence>
<protein>
    <recommendedName>
        <fullName evidence="7">ESAT-6 protein secretion system EspG family protein</fullName>
    </recommendedName>
</protein>
<keyword evidence="4" id="KW-0143">Chaperone</keyword>
<organism evidence="5 6">
    <name type="scientific">Actinophytocola xinjiangensis</name>
    <dbReference type="NCBI Taxonomy" id="485602"/>
    <lineage>
        <taxon>Bacteria</taxon>
        <taxon>Bacillati</taxon>
        <taxon>Actinomycetota</taxon>
        <taxon>Actinomycetes</taxon>
        <taxon>Pseudonocardiales</taxon>
        <taxon>Pseudonocardiaceae</taxon>
    </lineage>
</organism>
<keyword evidence="3" id="KW-0963">Cytoplasm</keyword>
<comment type="similarity">
    <text evidence="2">Belongs to the EspG family.</text>
</comment>
<evidence type="ECO:0000256" key="4">
    <source>
        <dbReference type="ARBA" id="ARBA00023186"/>
    </source>
</evidence>
<proteinExistence type="inferred from homology"/>
<keyword evidence="6" id="KW-1185">Reference proteome</keyword>
<evidence type="ECO:0000256" key="1">
    <source>
        <dbReference type="ARBA" id="ARBA00004496"/>
    </source>
</evidence>
<comment type="caution">
    <text evidence="5">The sequence shown here is derived from an EMBL/GenBank/DDBJ whole genome shotgun (WGS) entry which is preliminary data.</text>
</comment>
<dbReference type="Proteomes" id="UP000185696">
    <property type="component" value="Unassembled WGS sequence"/>
</dbReference>
<dbReference type="AlphaFoldDB" id="A0A7Z0WR99"/>
<evidence type="ECO:0000256" key="2">
    <source>
        <dbReference type="ARBA" id="ARBA00006411"/>
    </source>
</evidence>
<evidence type="ECO:0000313" key="6">
    <source>
        <dbReference type="Proteomes" id="UP000185696"/>
    </source>
</evidence>
<accession>A0A7Z0WR99</accession>